<comment type="caution">
    <text evidence="3">The sequence shown here is derived from an EMBL/GenBank/DDBJ whole genome shotgun (WGS) entry which is preliminary data.</text>
</comment>
<feature type="region of interest" description="Disordered" evidence="2">
    <location>
        <begin position="584"/>
        <end position="621"/>
    </location>
</feature>
<evidence type="ECO:0000313" key="4">
    <source>
        <dbReference type="Proteomes" id="UP000037460"/>
    </source>
</evidence>
<dbReference type="AlphaFoldDB" id="A0A0M0JT28"/>
<protein>
    <submittedName>
        <fullName evidence="3">Uncharacterized protein</fullName>
    </submittedName>
</protein>
<proteinExistence type="predicted"/>
<organism evidence="3 4">
    <name type="scientific">Chrysochromulina tobinii</name>
    <dbReference type="NCBI Taxonomy" id="1460289"/>
    <lineage>
        <taxon>Eukaryota</taxon>
        <taxon>Haptista</taxon>
        <taxon>Haptophyta</taxon>
        <taxon>Prymnesiophyceae</taxon>
        <taxon>Prymnesiales</taxon>
        <taxon>Chrysochromulinaceae</taxon>
        <taxon>Chrysochromulina</taxon>
    </lineage>
</organism>
<dbReference type="SUPFAM" id="SSF53448">
    <property type="entry name" value="Nucleotide-diphospho-sugar transferases"/>
    <property type="match status" value="1"/>
</dbReference>
<accession>A0A0M0JT28</accession>
<feature type="coiled-coil region" evidence="1">
    <location>
        <begin position="332"/>
        <end position="460"/>
    </location>
</feature>
<gene>
    <name evidence="3" type="ORF">Ctob_006247</name>
</gene>
<dbReference type="EMBL" id="JWZX01002431">
    <property type="protein sequence ID" value="KOO29338.1"/>
    <property type="molecule type" value="Genomic_DNA"/>
</dbReference>
<name>A0A0M0JT28_9EUKA</name>
<sequence>MGALVTTFAINAPPSPMSFCGLLRWCHTADWIVTNVMPGLDVIIFTDAHDIVRRECPKARILPFDNTLVHVATRWSKRNHGNKHRMQAEPGSSCPANTLLKWEVVNPRHYPENTGVIMYLDSDVDARWCTSVEELERFHFKQKLAEFAADASCALRATPDHQAPVNTGIMLLKPSYKMYREGLAMLRTRSFNLQTGFNETGPPKLALNTTARAEREVAKARGYWANTWDFVCGDGDQGLFTTMYMARHQQFCVPRYWDKPLRVQHFWGVDKPWINDPTCAKYFAFLKPDGDGHPWASPPNRTLVNGIQSCHEALEHIGARESEHMQNLAYVVSSANENIQALQRTVKQQERELAQSAEHAAALQRNYETLARIRRADQEEFLMLKTRQTDEHKQLQELRSELKAERERAAELERKLQAAAAAQAEAQTLQLQLEDACRRRDELGDEAERLRASNAELMDTTKVLKVNIDKLSRAQQEMLTKARKADDSLRALQVEKEASERSATSLSSKSAVQDRQLKTFLQANEALEADLRKQLARVAQLERRKQEQEAEQQTIEAYYQARLEEMQSQYEKLLGEIDDAKKHAQDQVYRKFDSNAPVVPPPEAPGSPGGGVRSRPSPTKK</sequence>
<dbReference type="Proteomes" id="UP000037460">
    <property type="component" value="Unassembled WGS sequence"/>
</dbReference>
<reference evidence="4" key="1">
    <citation type="journal article" date="2015" name="PLoS Genet.">
        <title>Genome Sequence and Transcriptome Analyses of Chrysochromulina tobin: Metabolic Tools for Enhanced Algal Fitness in the Prominent Order Prymnesiales (Haptophyceae).</title>
        <authorList>
            <person name="Hovde B.T."/>
            <person name="Deodato C.R."/>
            <person name="Hunsperger H.M."/>
            <person name="Ryken S.A."/>
            <person name="Yost W."/>
            <person name="Jha R.K."/>
            <person name="Patterson J."/>
            <person name="Monnat R.J. Jr."/>
            <person name="Barlow S.B."/>
            <person name="Starkenburg S.R."/>
            <person name="Cattolico R.A."/>
        </authorList>
    </citation>
    <scope>NUCLEOTIDE SEQUENCE</scope>
    <source>
        <strain evidence="4">CCMP291</strain>
    </source>
</reference>
<evidence type="ECO:0000313" key="3">
    <source>
        <dbReference type="EMBL" id="KOO29338.1"/>
    </source>
</evidence>
<keyword evidence="4" id="KW-1185">Reference proteome</keyword>
<dbReference type="Gene3D" id="3.90.550.10">
    <property type="entry name" value="Spore Coat Polysaccharide Biosynthesis Protein SpsA, Chain A"/>
    <property type="match status" value="1"/>
</dbReference>
<dbReference type="OrthoDB" id="2014201at2759"/>
<evidence type="ECO:0000256" key="2">
    <source>
        <dbReference type="SAM" id="MobiDB-lite"/>
    </source>
</evidence>
<keyword evidence="1" id="KW-0175">Coiled coil</keyword>
<feature type="compositionally biased region" description="Basic and acidic residues" evidence="2">
    <location>
        <begin position="584"/>
        <end position="593"/>
    </location>
</feature>
<dbReference type="PANTHER" id="PTHR45615:SF80">
    <property type="entry name" value="GRIP DOMAIN-CONTAINING PROTEIN"/>
    <property type="match status" value="1"/>
</dbReference>
<dbReference type="InterPro" id="IPR029044">
    <property type="entry name" value="Nucleotide-diphossugar_trans"/>
</dbReference>
<evidence type="ECO:0000256" key="1">
    <source>
        <dbReference type="SAM" id="Coils"/>
    </source>
</evidence>
<dbReference type="PANTHER" id="PTHR45615">
    <property type="entry name" value="MYOSIN HEAVY CHAIN, NON-MUSCLE"/>
    <property type="match status" value="1"/>
</dbReference>
<feature type="coiled-coil region" evidence="1">
    <location>
        <begin position="517"/>
        <end position="583"/>
    </location>
</feature>